<dbReference type="SUPFAM" id="SSF54928">
    <property type="entry name" value="RNA-binding domain, RBD"/>
    <property type="match status" value="1"/>
</dbReference>
<dbReference type="AlphaFoldDB" id="A0A5A7P6T1"/>
<dbReference type="Pfam" id="PF01426">
    <property type="entry name" value="BAH"/>
    <property type="match status" value="1"/>
</dbReference>
<feature type="domain" description="BAH" evidence="3">
    <location>
        <begin position="43"/>
        <end position="168"/>
    </location>
</feature>
<evidence type="ECO:0000259" key="3">
    <source>
        <dbReference type="PROSITE" id="PS51038"/>
    </source>
</evidence>
<dbReference type="PANTHER" id="PTHR47073:SF2">
    <property type="entry name" value="PROTEIN ANTI-SILENCING 1"/>
    <property type="match status" value="1"/>
</dbReference>
<evidence type="ECO:0000313" key="4">
    <source>
        <dbReference type="EMBL" id="GER28523.1"/>
    </source>
</evidence>
<dbReference type="OrthoDB" id="1896853at2759"/>
<dbReference type="EMBL" id="BKCP01002669">
    <property type="protein sequence ID" value="GER28523.1"/>
    <property type="molecule type" value="Genomic_DNA"/>
</dbReference>
<comment type="caution">
    <text evidence="4">The sequence shown here is derived from an EMBL/GenBank/DDBJ whole genome shotgun (WGS) entry which is preliminary data.</text>
</comment>
<dbReference type="Gene3D" id="2.30.30.490">
    <property type="match status" value="1"/>
</dbReference>
<sequence length="525" mass="59490">MSQPQKQEEKSVEESKGNADIQFCWGIRKGVRTLYESFTLDDIKYTLYDCVYMHRDGQAEPDIGKLVNIWETENSEKIVEVVWFFRPTEIANWLGDVKPLQREIFLASGHGKGLSNLSPLEAICGKCNILCTSKHKRNPQPTDQELRMADYIFYRTFDVGKCIISEKLPSLISGIKVDRFFNMKKDTKPSLSADSKACLTVKGHITLDIPASRQTAKKRPYAATTVKNSETVLPASTYADPLKKRKLPVPLAEGPRYAAHAFPPSRDVGHEKHLCANDSGMRKNAFTGGILDDKARKSAEKGVGNIQHIDPTINYKYIEVARKPGMDSSKWLKLEIWDEERLCEMNEKGTLILLENLDPTFTSAEVEDIIWYAFEKKIKAKMVQQTTFSNPHYGQAFVILKTKEEADYVLSRLTNGSLVLGDGRPIVGRRRLLSKAGLSGGFSGHLTVDRTRPRRQREAIRNAVATSHFSQSNTIEHLLALQWCLLHEKSKLWWGALHEEQGKEIEASLRQMKVYDMNTQGLTRD</sequence>
<reference evidence="5" key="1">
    <citation type="journal article" date="2019" name="Curr. Biol.">
        <title>Genome Sequence of Striga asiatica Provides Insight into the Evolution of Plant Parasitism.</title>
        <authorList>
            <person name="Yoshida S."/>
            <person name="Kim S."/>
            <person name="Wafula E.K."/>
            <person name="Tanskanen J."/>
            <person name="Kim Y.M."/>
            <person name="Honaas L."/>
            <person name="Yang Z."/>
            <person name="Spallek T."/>
            <person name="Conn C.E."/>
            <person name="Ichihashi Y."/>
            <person name="Cheong K."/>
            <person name="Cui S."/>
            <person name="Der J.P."/>
            <person name="Gundlach H."/>
            <person name="Jiao Y."/>
            <person name="Hori C."/>
            <person name="Ishida J.K."/>
            <person name="Kasahara H."/>
            <person name="Kiba T."/>
            <person name="Kim M.S."/>
            <person name="Koo N."/>
            <person name="Laohavisit A."/>
            <person name="Lee Y.H."/>
            <person name="Lumba S."/>
            <person name="McCourt P."/>
            <person name="Mortimer J.C."/>
            <person name="Mutuku J.M."/>
            <person name="Nomura T."/>
            <person name="Sasaki-Sekimoto Y."/>
            <person name="Seto Y."/>
            <person name="Wang Y."/>
            <person name="Wakatake T."/>
            <person name="Sakakibara H."/>
            <person name="Demura T."/>
            <person name="Yamaguchi S."/>
            <person name="Yoneyama K."/>
            <person name="Manabe R.I."/>
            <person name="Nelson D.C."/>
            <person name="Schulman A.H."/>
            <person name="Timko M.P."/>
            <person name="dePamphilis C.W."/>
            <person name="Choi D."/>
            <person name="Shirasu K."/>
        </authorList>
    </citation>
    <scope>NUCLEOTIDE SEQUENCE [LARGE SCALE GENOMIC DNA]</scope>
    <source>
        <strain evidence="5">cv. UVA1</strain>
    </source>
</reference>
<gene>
    <name evidence="4" type="ORF">STAS_04326</name>
</gene>
<protein>
    <submittedName>
        <fullName evidence="4">Nucleic acid binding</fullName>
    </submittedName>
</protein>
<dbReference type="InterPro" id="IPR000504">
    <property type="entry name" value="RRM_dom"/>
</dbReference>
<organism evidence="4 5">
    <name type="scientific">Striga asiatica</name>
    <name type="common">Asiatic witchweed</name>
    <name type="synonym">Buchnera asiatica</name>
    <dbReference type="NCBI Taxonomy" id="4170"/>
    <lineage>
        <taxon>Eukaryota</taxon>
        <taxon>Viridiplantae</taxon>
        <taxon>Streptophyta</taxon>
        <taxon>Embryophyta</taxon>
        <taxon>Tracheophyta</taxon>
        <taxon>Spermatophyta</taxon>
        <taxon>Magnoliopsida</taxon>
        <taxon>eudicotyledons</taxon>
        <taxon>Gunneridae</taxon>
        <taxon>Pentapetalae</taxon>
        <taxon>asterids</taxon>
        <taxon>lamiids</taxon>
        <taxon>Lamiales</taxon>
        <taxon>Orobanchaceae</taxon>
        <taxon>Buchnereae</taxon>
        <taxon>Striga</taxon>
    </lineage>
</organism>
<evidence type="ECO:0000313" key="5">
    <source>
        <dbReference type="Proteomes" id="UP000325081"/>
    </source>
</evidence>
<keyword evidence="5" id="KW-1185">Reference proteome</keyword>
<dbReference type="PANTHER" id="PTHR47073">
    <property type="entry name" value="PROTEIN ANTI-SILENCING 1"/>
    <property type="match status" value="1"/>
</dbReference>
<dbReference type="PROSITE" id="PS51038">
    <property type="entry name" value="BAH"/>
    <property type="match status" value="1"/>
</dbReference>
<proteinExistence type="predicted"/>
<feature type="domain" description="RRM" evidence="2">
    <location>
        <begin position="350"/>
        <end position="426"/>
    </location>
</feature>
<evidence type="ECO:0000256" key="1">
    <source>
        <dbReference type="PROSITE-ProRule" id="PRU00176"/>
    </source>
</evidence>
<dbReference type="InterPro" id="IPR043151">
    <property type="entry name" value="BAH_sf"/>
</dbReference>
<keyword evidence="1" id="KW-0694">RNA-binding</keyword>
<dbReference type="Proteomes" id="UP000325081">
    <property type="component" value="Unassembled WGS sequence"/>
</dbReference>
<evidence type="ECO:0000259" key="2">
    <source>
        <dbReference type="PROSITE" id="PS50102"/>
    </source>
</evidence>
<dbReference type="CDD" id="cd00590">
    <property type="entry name" value="RRM_SF"/>
    <property type="match status" value="1"/>
</dbReference>
<dbReference type="InterPro" id="IPR001025">
    <property type="entry name" value="BAH_dom"/>
</dbReference>
<dbReference type="InterPro" id="IPR035979">
    <property type="entry name" value="RBD_domain_sf"/>
</dbReference>
<dbReference type="GO" id="GO:0003682">
    <property type="term" value="F:chromatin binding"/>
    <property type="evidence" value="ECO:0007669"/>
    <property type="project" value="InterPro"/>
</dbReference>
<accession>A0A5A7P6T1</accession>
<dbReference type="PROSITE" id="PS50102">
    <property type="entry name" value="RRM"/>
    <property type="match status" value="1"/>
</dbReference>
<name>A0A5A7P6T1_STRAF</name>
<dbReference type="GO" id="GO:0003723">
    <property type="term" value="F:RNA binding"/>
    <property type="evidence" value="ECO:0007669"/>
    <property type="project" value="UniProtKB-UniRule"/>
</dbReference>
<dbReference type="FunFam" id="2.30.30.490:FF:000017">
    <property type="entry name" value="Bromo-adjacent homology (BAH) domain-containing protein"/>
    <property type="match status" value="1"/>
</dbReference>